<feature type="domain" description="Regulatory protein YycH-like" evidence="2">
    <location>
        <begin position="54"/>
        <end position="269"/>
    </location>
</feature>
<organism evidence="3 4">
    <name type="scientific">Caldibacillus debilis</name>
    <dbReference type="NCBI Taxonomy" id="301148"/>
    <lineage>
        <taxon>Bacteria</taxon>
        <taxon>Bacillati</taxon>
        <taxon>Bacillota</taxon>
        <taxon>Bacilli</taxon>
        <taxon>Bacillales</taxon>
        <taxon>Bacillaceae</taxon>
        <taxon>Caldibacillus</taxon>
    </lineage>
</organism>
<name>A0A3E0K5L0_9BACI</name>
<dbReference type="Gene3D" id="2.40.128.690">
    <property type="entry name" value="YycH protein, domain 3-like"/>
    <property type="match status" value="1"/>
</dbReference>
<feature type="transmembrane region" description="Helical" evidence="1">
    <location>
        <begin position="31"/>
        <end position="49"/>
    </location>
</feature>
<gene>
    <name evidence="3" type="ORF">C6P37_06575</name>
</gene>
<evidence type="ECO:0000313" key="3">
    <source>
        <dbReference type="EMBL" id="REJ28916.1"/>
    </source>
</evidence>
<dbReference type="Proteomes" id="UP000257014">
    <property type="component" value="Unassembled WGS sequence"/>
</dbReference>
<evidence type="ECO:0000256" key="1">
    <source>
        <dbReference type="SAM" id="Phobius"/>
    </source>
</evidence>
<dbReference type="EMBL" id="QEWE01000015">
    <property type="protein sequence ID" value="REJ28916.1"/>
    <property type="molecule type" value="Genomic_DNA"/>
</dbReference>
<dbReference type="AlphaFoldDB" id="A0A3E0K5L0"/>
<keyword evidence="1" id="KW-1133">Transmembrane helix</keyword>
<evidence type="ECO:0000313" key="4">
    <source>
        <dbReference type="Proteomes" id="UP000257014"/>
    </source>
</evidence>
<sequence length="283" mass="32570">MVLPSGGSFCPGGGGRIGRGKVMDWSRAKTIFIITFLILNIFLGVQLIMQKNQNKFDLIKETSIEERLKADEITFPELPQEPTEGTYVEAEEKMFREDELAFLRGQDIDLSGGTTVLSTLKDPYPLKKDWQEKDANEFVLNYVYKGDEYVFGEFREDENQIIYYQTYNNFPFFKNSSGQLVLTLNNNNEIVSYRQTMLDHVKELKKQELLTAYEALVTLYNKRLLRSGNKITKVEIGYYTLVPVRSSQLLAPTWRFSVEGEDDLFVNAVEGHAFSETESKKLE</sequence>
<dbReference type="InterPro" id="IPR018604">
    <property type="entry name" value="YycI-like"/>
</dbReference>
<evidence type="ECO:0000259" key="2">
    <source>
        <dbReference type="Pfam" id="PF09648"/>
    </source>
</evidence>
<keyword evidence="1" id="KW-0472">Membrane</keyword>
<dbReference type="Pfam" id="PF09648">
    <property type="entry name" value="YycI"/>
    <property type="match status" value="1"/>
</dbReference>
<dbReference type="GO" id="GO:0016020">
    <property type="term" value="C:membrane"/>
    <property type="evidence" value="ECO:0007669"/>
    <property type="project" value="InterPro"/>
</dbReference>
<protein>
    <submittedName>
        <fullName evidence="3">Transcriptional regulator</fullName>
    </submittedName>
</protein>
<proteinExistence type="predicted"/>
<keyword evidence="1" id="KW-0812">Transmembrane</keyword>
<accession>A0A3E0K5L0</accession>
<comment type="caution">
    <text evidence="3">The sequence shown here is derived from an EMBL/GenBank/DDBJ whole genome shotgun (WGS) entry which is preliminary data.</text>
</comment>
<reference evidence="3 4" key="1">
    <citation type="submission" date="2018-03" db="EMBL/GenBank/DDBJ databases">
        <authorList>
            <person name="Keele B.F."/>
        </authorList>
    </citation>
    <scope>NUCLEOTIDE SEQUENCE [LARGE SCALE GENOMIC DNA]</scope>
    <source>
        <strain evidence="3">ZCTH4_d</strain>
    </source>
</reference>